<sequence length="122" mass="12708">MELNVRQVMVGSTHVLHVRGEIDLGTLPLLHGALMKFTNANPGIDLVVDLDGVSACDDAGLGVLLGAAGRTRETAADLVVLCSGGSLRSRLARTGFDRAVRVIDSLNLASDRSDQSNQGAQG</sequence>
<dbReference type="AlphaFoldDB" id="A0A6J6NW91"/>
<dbReference type="NCBIfam" id="TIGR00377">
    <property type="entry name" value="ant_ant_sig"/>
    <property type="match status" value="1"/>
</dbReference>
<proteinExistence type="inferred from homology"/>
<dbReference type="GO" id="GO:0043856">
    <property type="term" value="F:anti-sigma factor antagonist activity"/>
    <property type="evidence" value="ECO:0007669"/>
    <property type="project" value="InterPro"/>
</dbReference>
<reference evidence="3" key="1">
    <citation type="submission" date="2020-05" db="EMBL/GenBank/DDBJ databases">
        <authorList>
            <person name="Chiriac C."/>
            <person name="Salcher M."/>
            <person name="Ghai R."/>
            <person name="Kavagutti S V."/>
        </authorList>
    </citation>
    <scope>NUCLEOTIDE SEQUENCE</scope>
</reference>
<dbReference type="SUPFAM" id="SSF52091">
    <property type="entry name" value="SpoIIaa-like"/>
    <property type="match status" value="1"/>
</dbReference>
<protein>
    <submittedName>
        <fullName evidence="3">Unannotated protein</fullName>
    </submittedName>
</protein>
<dbReference type="CDD" id="cd07043">
    <property type="entry name" value="STAS_anti-anti-sigma_factors"/>
    <property type="match status" value="1"/>
</dbReference>
<name>A0A6J6NW91_9ZZZZ</name>
<dbReference type="Pfam" id="PF01740">
    <property type="entry name" value="STAS"/>
    <property type="match status" value="1"/>
</dbReference>
<evidence type="ECO:0000259" key="2">
    <source>
        <dbReference type="PROSITE" id="PS50801"/>
    </source>
</evidence>
<feature type="domain" description="STAS" evidence="2">
    <location>
        <begin position="15"/>
        <end position="113"/>
    </location>
</feature>
<dbReference type="Gene3D" id="3.30.750.24">
    <property type="entry name" value="STAS domain"/>
    <property type="match status" value="1"/>
</dbReference>
<accession>A0A6J6NW91</accession>
<dbReference type="PROSITE" id="PS50801">
    <property type="entry name" value="STAS"/>
    <property type="match status" value="1"/>
</dbReference>
<dbReference type="EMBL" id="CAEZXM010000114">
    <property type="protein sequence ID" value="CAB4690546.1"/>
    <property type="molecule type" value="Genomic_DNA"/>
</dbReference>
<dbReference type="InterPro" id="IPR036513">
    <property type="entry name" value="STAS_dom_sf"/>
</dbReference>
<dbReference type="InterPro" id="IPR003658">
    <property type="entry name" value="Anti-sigma_ant"/>
</dbReference>
<comment type="similarity">
    <text evidence="1">Belongs to the anti-sigma-factor antagonist family.</text>
</comment>
<organism evidence="3">
    <name type="scientific">freshwater metagenome</name>
    <dbReference type="NCBI Taxonomy" id="449393"/>
    <lineage>
        <taxon>unclassified sequences</taxon>
        <taxon>metagenomes</taxon>
        <taxon>ecological metagenomes</taxon>
    </lineage>
</organism>
<evidence type="ECO:0000256" key="1">
    <source>
        <dbReference type="ARBA" id="ARBA00009013"/>
    </source>
</evidence>
<evidence type="ECO:0000313" key="3">
    <source>
        <dbReference type="EMBL" id="CAB4690546.1"/>
    </source>
</evidence>
<gene>
    <name evidence="3" type="ORF">UFOPK2366_00735</name>
</gene>
<dbReference type="InterPro" id="IPR002645">
    <property type="entry name" value="STAS_dom"/>
</dbReference>